<dbReference type="HAMAP" id="MF_00002">
    <property type="entry name" value="Asp_carb_tr_reg"/>
    <property type="match status" value="1"/>
</dbReference>
<comment type="cofactor">
    <cofactor evidence="4">
        <name>Zn(2+)</name>
        <dbReference type="ChEBI" id="CHEBI:29105"/>
    </cofactor>
    <text evidence="4">Binds 1 zinc ion per subunit.</text>
</comment>
<dbReference type="EMBL" id="MFQZ01000010">
    <property type="protein sequence ID" value="OGH87453.1"/>
    <property type="molecule type" value="Genomic_DNA"/>
</dbReference>
<dbReference type="GO" id="GO:0009347">
    <property type="term" value="C:aspartate carbamoyltransferase complex"/>
    <property type="evidence" value="ECO:0007669"/>
    <property type="project" value="InterPro"/>
</dbReference>
<evidence type="ECO:0000256" key="3">
    <source>
        <dbReference type="ARBA" id="ARBA00022975"/>
    </source>
</evidence>
<dbReference type="Pfam" id="PF02748">
    <property type="entry name" value="PyrI_C"/>
    <property type="match status" value="1"/>
</dbReference>
<protein>
    <recommendedName>
        <fullName evidence="4">Aspartate carbamoyltransferase regulatory chain</fullName>
    </recommendedName>
</protein>
<dbReference type="AlphaFoldDB" id="A0A1F6NUQ6"/>
<comment type="function">
    <text evidence="4">Involved in allosteric regulation of aspartate carbamoyltransferase.</text>
</comment>
<dbReference type="NCBIfam" id="TIGR00240">
    <property type="entry name" value="ATCase_reg"/>
    <property type="match status" value="1"/>
</dbReference>
<evidence type="ECO:0000256" key="4">
    <source>
        <dbReference type="HAMAP-Rule" id="MF_00002"/>
    </source>
</evidence>
<feature type="domain" description="Aspartate carbamoyltransferase regulatory subunit N-terminal" evidence="5">
    <location>
        <begin position="9"/>
        <end position="99"/>
    </location>
</feature>
<gene>
    <name evidence="4" type="primary">pyrI</name>
    <name evidence="7" type="ORF">A3J93_02880</name>
</gene>
<feature type="binding site" evidence="4">
    <location>
        <position position="115"/>
    </location>
    <ligand>
        <name>Zn(2+)</name>
        <dbReference type="ChEBI" id="CHEBI:29105"/>
    </ligand>
</feature>
<feature type="binding site" evidence="4">
    <location>
        <position position="110"/>
    </location>
    <ligand>
        <name>Zn(2+)</name>
        <dbReference type="ChEBI" id="CHEBI:29105"/>
    </ligand>
</feature>
<evidence type="ECO:0000313" key="7">
    <source>
        <dbReference type="EMBL" id="OGH87453.1"/>
    </source>
</evidence>
<dbReference type="InterPro" id="IPR020542">
    <property type="entry name" value="Asp_carbamoyltrfase_reg_C"/>
</dbReference>
<organism evidence="7 8">
    <name type="scientific">Candidatus Magasanikbacteria bacterium RIFOXYC2_FULL_42_28</name>
    <dbReference type="NCBI Taxonomy" id="1798704"/>
    <lineage>
        <taxon>Bacteria</taxon>
        <taxon>Candidatus Magasanikiibacteriota</taxon>
    </lineage>
</organism>
<reference evidence="7 8" key="1">
    <citation type="journal article" date="2016" name="Nat. Commun.">
        <title>Thousands of microbial genomes shed light on interconnected biogeochemical processes in an aquifer system.</title>
        <authorList>
            <person name="Anantharaman K."/>
            <person name="Brown C.T."/>
            <person name="Hug L.A."/>
            <person name="Sharon I."/>
            <person name="Castelle C.J."/>
            <person name="Probst A.J."/>
            <person name="Thomas B.C."/>
            <person name="Singh A."/>
            <person name="Wilkins M.J."/>
            <person name="Karaoz U."/>
            <person name="Brodie E.L."/>
            <person name="Williams K.H."/>
            <person name="Hubbard S.S."/>
            <person name="Banfield J.F."/>
        </authorList>
    </citation>
    <scope>NUCLEOTIDE SEQUENCE [LARGE SCALE GENOMIC DNA]</scope>
</reference>
<dbReference type="GO" id="GO:0006221">
    <property type="term" value="P:pyrimidine nucleotide biosynthetic process"/>
    <property type="evidence" value="ECO:0007669"/>
    <property type="project" value="UniProtKB-UniRule"/>
</dbReference>
<dbReference type="Pfam" id="PF01948">
    <property type="entry name" value="PyrI"/>
    <property type="match status" value="1"/>
</dbReference>
<keyword evidence="1 4" id="KW-0479">Metal-binding</keyword>
<comment type="subunit">
    <text evidence="4">Contains catalytic and regulatory chains.</text>
</comment>
<dbReference type="SUPFAM" id="SSF54893">
    <property type="entry name" value="Aspartate carbamoyltransferase, Regulatory-chain, N-terminal domain"/>
    <property type="match status" value="1"/>
</dbReference>
<proteinExistence type="inferred from homology"/>
<sequence>MIQQTGTLLVSAIKNGTVIDHAKAGSALKILSILGVENHDNVVTIGMHLPSKTSGKKDIIKLANWEITPSKANLTAIFSPSAVINIIKDFKVVKKYQVELSEIISGLVVCPNPKCITNNESMDSLFHTQKNKQGVSLKCHYCERTFKQEDIKEYHRA</sequence>
<dbReference type="GO" id="GO:0046872">
    <property type="term" value="F:metal ion binding"/>
    <property type="evidence" value="ECO:0007669"/>
    <property type="project" value="UniProtKB-KW"/>
</dbReference>
<dbReference type="SUPFAM" id="SSF57825">
    <property type="entry name" value="Aspartate carbamoyltransferase, Regulatory-chain, C-terminal domain"/>
    <property type="match status" value="1"/>
</dbReference>
<dbReference type="PANTHER" id="PTHR35805:SF1">
    <property type="entry name" value="ASPARTATE CARBAMOYLTRANSFERASE REGULATORY CHAIN"/>
    <property type="match status" value="1"/>
</dbReference>
<evidence type="ECO:0000313" key="8">
    <source>
        <dbReference type="Proteomes" id="UP000177907"/>
    </source>
</evidence>
<comment type="caution">
    <text evidence="7">The sequence shown here is derived from an EMBL/GenBank/DDBJ whole genome shotgun (WGS) entry which is preliminary data.</text>
</comment>
<keyword evidence="2 4" id="KW-0862">Zinc</keyword>
<keyword evidence="7" id="KW-0808">Transferase</keyword>
<evidence type="ECO:0000256" key="2">
    <source>
        <dbReference type="ARBA" id="ARBA00022833"/>
    </source>
</evidence>
<evidence type="ECO:0000259" key="6">
    <source>
        <dbReference type="Pfam" id="PF02748"/>
    </source>
</evidence>
<feature type="domain" description="Aspartate carbamoyltransferase regulatory subunit C-terminal" evidence="6">
    <location>
        <begin position="104"/>
        <end position="151"/>
    </location>
</feature>
<comment type="similarity">
    <text evidence="4">Belongs to the PyrI family.</text>
</comment>
<dbReference type="PANTHER" id="PTHR35805">
    <property type="entry name" value="ASPARTATE CARBAMOYLTRANSFERASE REGULATORY CHAIN"/>
    <property type="match status" value="1"/>
</dbReference>
<dbReference type="STRING" id="1798704.A3J93_02880"/>
<feature type="binding site" evidence="4">
    <location>
        <position position="142"/>
    </location>
    <ligand>
        <name>Zn(2+)</name>
        <dbReference type="ChEBI" id="CHEBI:29105"/>
    </ligand>
</feature>
<dbReference type="InterPro" id="IPR002801">
    <property type="entry name" value="Asp_carbamoylTrfase_reg"/>
</dbReference>
<accession>A0A1F6NUQ6</accession>
<dbReference type="InterPro" id="IPR036792">
    <property type="entry name" value="Asp_carbatrfase_reg_C_sf"/>
</dbReference>
<dbReference type="Proteomes" id="UP000177907">
    <property type="component" value="Unassembled WGS sequence"/>
</dbReference>
<feature type="binding site" evidence="4">
    <location>
        <position position="139"/>
    </location>
    <ligand>
        <name>Zn(2+)</name>
        <dbReference type="ChEBI" id="CHEBI:29105"/>
    </ligand>
</feature>
<name>A0A1F6NUQ6_9BACT</name>
<dbReference type="Gene3D" id="3.30.70.140">
    <property type="entry name" value="Aspartate carbamoyltransferase regulatory subunit, N-terminal domain"/>
    <property type="match status" value="1"/>
</dbReference>
<evidence type="ECO:0000256" key="1">
    <source>
        <dbReference type="ARBA" id="ARBA00022723"/>
    </source>
</evidence>
<keyword evidence="3 4" id="KW-0665">Pyrimidine biosynthesis</keyword>
<dbReference type="InterPro" id="IPR020545">
    <property type="entry name" value="Asp_carbamoyltransf_reg_N"/>
</dbReference>
<dbReference type="GO" id="GO:0016740">
    <property type="term" value="F:transferase activity"/>
    <property type="evidence" value="ECO:0007669"/>
    <property type="project" value="UniProtKB-KW"/>
</dbReference>
<evidence type="ECO:0000259" key="5">
    <source>
        <dbReference type="Pfam" id="PF01948"/>
    </source>
</evidence>
<dbReference type="InterPro" id="IPR036793">
    <property type="entry name" value="Asp_carbatrfase_reg_N_sf"/>
</dbReference>
<dbReference type="Gene3D" id="2.30.30.20">
    <property type="entry name" value="Aspartate carbamoyltransferase regulatory subunit, C-terminal domain"/>
    <property type="match status" value="1"/>
</dbReference>
<dbReference type="GO" id="GO:0006207">
    <property type="term" value="P:'de novo' pyrimidine nucleobase biosynthetic process"/>
    <property type="evidence" value="ECO:0007669"/>
    <property type="project" value="InterPro"/>
</dbReference>